<keyword evidence="3" id="KW-1185">Reference proteome</keyword>
<dbReference type="RefSeq" id="WP_116687510.1">
    <property type="nucleotide sequence ID" value="NZ_CAWNYD010000005.1"/>
</dbReference>
<organism evidence="2 3">
    <name type="scientific">Pelagibaculum spongiae</name>
    <dbReference type="NCBI Taxonomy" id="2080658"/>
    <lineage>
        <taxon>Bacteria</taxon>
        <taxon>Pseudomonadati</taxon>
        <taxon>Pseudomonadota</taxon>
        <taxon>Gammaproteobacteria</taxon>
        <taxon>Oceanospirillales</taxon>
        <taxon>Pelagibaculum</taxon>
    </lineage>
</organism>
<dbReference type="AlphaFoldDB" id="A0A2V1GSB1"/>
<reference evidence="2 3" key="1">
    <citation type="submission" date="2018-04" db="EMBL/GenBank/DDBJ databases">
        <title>Thalassorhabdus spongiae gen. nov., sp. nov., isolated from a marine sponge in South-West Iceland.</title>
        <authorList>
            <person name="Knobloch S."/>
            <person name="Daussin A."/>
            <person name="Johannsson R."/>
            <person name="Marteinsson V.T."/>
        </authorList>
    </citation>
    <scope>NUCLEOTIDE SEQUENCE [LARGE SCALE GENOMIC DNA]</scope>
    <source>
        <strain evidence="2 3">Hp12</strain>
    </source>
</reference>
<keyword evidence="1" id="KW-1133">Transmembrane helix</keyword>
<feature type="transmembrane region" description="Helical" evidence="1">
    <location>
        <begin position="61"/>
        <end position="84"/>
    </location>
</feature>
<evidence type="ECO:0000256" key="1">
    <source>
        <dbReference type="SAM" id="Phobius"/>
    </source>
</evidence>
<evidence type="ECO:0000313" key="3">
    <source>
        <dbReference type="Proteomes" id="UP000244906"/>
    </source>
</evidence>
<sequence length="571" mass="63007">MDQGDKKNLCNRLNILDSSNDYKLPARIPFQVNPLHHSLVVRGGSENYAHVRTVFRFFQQWIAGTWITYMLGFGVVLYSVFYALDLETSQPNPRPAVISVLLMMLTLAGFFHFGGGAAAGKLTRAKLAHVPRGGALERKIYKDVLRGFAMQGNCPKAVTESIMQMSEDMDIRLDQRFLTGRLKLPTLYESGNVRDLMLSASENDIAFVGFTAWYTLWDFLKVAESLTSESAAGSAPANTTSSINLGGDPTTQAMTTGIPSADQAFPSPAETISSRGTRIMVAGAASAGTFVLGNFTHKVVEHRIRHKIAINKLRSVKSQLLTQIMQSKDIISQNPNSEDSVRILDTFVQELMKIDMVLAAYENAVTINQESALLDLKKYFAAFTSLENAIDVAGRMCSMVPVAAYLAFARSSYGSEHGTKQAAYLGEIILIMLGWWWRRAISSVITAPLRAMDIMLHRVFSKQKAGVLATADDGDGEAALDGIKYQKSTLENIPEDYKGLIHSLERAQTPKAFLNLVSTFALQNKGNQVEQKVFHSMIESLDSAKRDLQTSYSEEDMEATLTEIKNKLKPA</sequence>
<dbReference type="Proteomes" id="UP000244906">
    <property type="component" value="Unassembled WGS sequence"/>
</dbReference>
<keyword evidence="1" id="KW-0472">Membrane</keyword>
<keyword evidence="1" id="KW-0812">Transmembrane</keyword>
<gene>
    <name evidence="2" type="ORF">DC094_12840</name>
</gene>
<name>A0A2V1GSB1_9GAMM</name>
<comment type="caution">
    <text evidence="2">The sequence shown here is derived from an EMBL/GenBank/DDBJ whole genome shotgun (WGS) entry which is preliminary data.</text>
</comment>
<evidence type="ECO:0000313" key="2">
    <source>
        <dbReference type="EMBL" id="PVZ68182.1"/>
    </source>
</evidence>
<accession>A0A2V1GSB1</accession>
<dbReference type="EMBL" id="QDDL01000005">
    <property type="protein sequence ID" value="PVZ68182.1"/>
    <property type="molecule type" value="Genomic_DNA"/>
</dbReference>
<feature type="transmembrane region" description="Helical" evidence="1">
    <location>
        <begin position="96"/>
        <end position="119"/>
    </location>
</feature>
<protein>
    <submittedName>
        <fullName evidence="2">Uncharacterized protein</fullName>
    </submittedName>
</protein>
<proteinExistence type="predicted"/>